<organism evidence="2 3">
    <name type="scientific">Pseudonocardia xinjiangensis</name>
    <dbReference type="NCBI Taxonomy" id="75289"/>
    <lineage>
        <taxon>Bacteria</taxon>
        <taxon>Bacillati</taxon>
        <taxon>Actinomycetota</taxon>
        <taxon>Actinomycetes</taxon>
        <taxon>Pseudonocardiales</taxon>
        <taxon>Pseudonocardiaceae</taxon>
        <taxon>Pseudonocardia</taxon>
    </lineage>
</organism>
<evidence type="ECO:0000256" key="1">
    <source>
        <dbReference type="SAM" id="Phobius"/>
    </source>
</evidence>
<protein>
    <recommendedName>
        <fullName evidence="4">PH (Pleckstrin Homology) domain-containing protein</fullName>
    </recommendedName>
</protein>
<dbReference type="Proteomes" id="UP001296706">
    <property type="component" value="Unassembled WGS sequence"/>
</dbReference>
<keyword evidence="3" id="KW-1185">Reference proteome</keyword>
<feature type="transmembrane region" description="Helical" evidence="1">
    <location>
        <begin position="42"/>
        <end position="64"/>
    </location>
</feature>
<keyword evidence="1" id="KW-1133">Transmembrane helix</keyword>
<name>A0ABX1RNE0_9PSEU</name>
<dbReference type="RefSeq" id="WP_169399936.1">
    <property type="nucleotide sequence ID" value="NZ_JAAXKY010000181.1"/>
</dbReference>
<gene>
    <name evidence="2" type="ORF">HF577_33100</name>
</gene>
<accession>A0ABX1RNE0</accession>
<evidence type="ECO:0000313" key="2">
    <source>
        <dbReference type="EMBL" id="NMH81912.1"/>
    </source>
</evidence>
<comment type="caution">
    <text evidence="2">The sequence shown here is derived from an EMBL/GenBank/DDBJ whole genome shotgun (WGS) entry which is preliminary data.</text>
</comment>
<reference evidence="2 3" key="1">
    <citation type="submission" date="2020-04" db="EMBL/GenBank/DDBJ databases">
        <authorList>
            <person name="Klaysubun C."/>
            <person name="Duangmal K."/>
            <person name="Lipun K."/>
        </authorList>
    </citation>
    <scope>NUCLEOTIDE SEQUENCE [LARGE SCALE GENOMIC DNA]</scope>
    <source>
        <strain evidence="2 3">JCM 11839</strain>
    </source>
</reference>
<evidence type="ECO:0000313" key="3">
    <source>
        <dbReference type="Proteomes" id="UP001296706"/>
    </source>
</evidence>
<sequence length="199" mass="21317">MTALARRAVRFEAGSWRSLARWLLRRPDLAPGDTPFPYRGPLLAPMLVMTGLSVLEVVALDLLLPWPGLRLVLLVVGVWGTIMMLGMLAAVTVHPHAAGPSGLRIRHGTSLDVHIGWDAVAGVRHVRRSRPGSRSVQTDGGQLFVLVGGQTAVEIELARPVIVALPGDRSAEVTTVCLYADDSRGLVSAVRASLRSSEP</sequence>
<evidence type="ECO:0008006" key="4">
    <source>
        <dbReference type="Google" id="ProtNLM"/>
    </source>
</evidence>
<keyword evidence="1" id="KW-0812">Transmembrane</keyword>
<dbReference type="EMBL" id="JAAXKY010000181">
    <property type="protein sequence ID" value="NMH81912.1"/>
    <property type="molecule type" value="Genomic_DNA"/>
</dbReference>
<proteinExistence type="predicted"/>
<keyword evidence="1" id="KW-0472">Membrane</keyword>
<feature type="transmembrane region" description="Helical" evidence="1">
    <location>
        <begin position="71"/>
        <end position="91"/>
    </location>
</feature>